<dbReference type="PROSITE" id="PS01031">
    <property type="entry name" value="SHSP"/>
    <property type="match status" value="1"/>
</dbReference>
<dbReference type="PANTHER" id="PTHR47062">
    <property type="match status" value="1"/>
</dbReference>
<dbReference type="PANTHER" id="PTHR47062:SF1">
    <property type="entry name" value="SMALL HEAT SHOCK PROTEIN IBPA"/>
    <property type="match status" value="1"/>
</dbReference>
<protein>
    <recommendedName>
        <fullName evidence="4">SHSP domain-containing protein</fullName>
    </recommendedName>
</protein>
<evidence type="ECO:0000313" key="6">
    <source>
        <dbReference type="Proteomes" id="UP000237351"/>
    </source>
</evidence>
<proteinExistence type="inferred from homology"/>
<dbReference type="RefSeq" id="WP_085783675.1">
    <property type="nucleotide sequence ID" value="NZ_CP008743.1"/>
</dbReference>
<dbReference type="CDD" id="cd06470">
    <property type="entry name" value="ACD_IbpA-B_like"/>
    <property type="match status" value="1"/>
</dbReference>
<name>A0A1W6N3G9_9PROT</name>
<sequence length="158" mass="18157">MTTFDFKPLLRSTVGFDNIASVLDTLLARQDMEESYPPYNIEKLSDDSYLIELAVAGFSKDDIDVTIHQNRLTVTGKKRTIKKDRKFLYKGIAERSFEHTFSVADFVRVEEVFLEDGLLKIFLKREVPEEMKPKSIPIRVNATGERAPKVIEQKKDNA</sequence>
<organism evidence="5 6">
    <name type="scientific">Candidatus Nucleicultrix amoebiphila FS5</name>
    <dbReference type="NCBI Taxonomy" id="1414854"/>
    <lineage>
        <taxon>Bacteria</taxon>
        <taxon>Pseudomonadati</taxon>
        <taxon>Pseudomonadota</taxon>
        <taxon>Alphaproteobacteria</taxon>
        <taxon>Holosporales</taxon>
        <taxon>Candidatus Nucleicultricaceae</taxon>
        <taxon>Candidatus Nucleicultrix</taxon>
    </lineage>
</organism>
<feature type="domain" description="SHSP" evidence="4">
    <location>
        <begin position="30"/>
        <end position="141"/>
    </location>
</feature>
<reference evidence="5 6" key="1">
    <citation type="submission" date="2014-06" db="EMBL/GenBank/DDBJ databases">
        <title>The genome of the endonuclear symbiont Nucleicultrix amoebiphila.</title>
        <authorList>
            <person name="Schulz F."/>
            <person name="Horn M."/>
        </authorList>
    </citation>
    <scope>NUCLEOTIDE SEQUENCE [LARGE SCALE GENOMIC DNA]</scope>
    <source>
        <strain evidence="5 6">FS5</strain>
    </source>
</reference>
<evidence type="ECO:0000259" key="4">
    <source>
        <dbReference type="PROSITE" id="PS01031"/>
    </source>
</evidence>
<dbReference type="InterPro" id="IPR008978">
    <property type="entry name" value="HSP20-like_chaperone"/>
</dbReference>
<dbReference type="SUPFAM" id="SSF49764">
    <property type="entry name" value="HSP20-like chaperones"/>
    <property type="match status" value="1"/>
</dbReference>
<keyword evidence="1" id="KW-0346">Stress response</keyword>
<comment type="similarity">
    <text evidence="2 3">Belongs to the small heat shock protein (HSP20) family.</text>
</comment>
<evidence type="ECO:0000313" key="5">
    <source>
        <dbReference type="EMBL" id="ARN84301.1"/>
    </source>
</evidence>
<evidence type="ECO:0000256" key="1">
    <source>
        <dbReference type="ARBA" id="ARBA00023016"/>
    </source>
</evidence>
<dbReference type="KEGG" id="naf:GQ61_01950"/>
<dbReference type="AlphaFoldDB" id="A0A1W6N3G9"/>
<dbReference type="Proteomes" id="UP000237351">
    <property type="component" value="Chromosome"/>
</dbReference>
<evidence type="ECO:0000256" key="3">
    <source>
        <dbReference type="RuleBase" id="RU003616"/>
    </source>
</evidence>
<dbReference type="EMBL" id="CP008743">
    <property type="protein sequence ID" value="ARN84301.1"/>
    <property type="molecule type" value="Genomic_DNA"/>
</dbReference>
<gene>
    <name evidence="5" type="ORF">GQ61_01950</name>
</gene>
<dbReference type="STRING" id="1414854.GQ61_01950"/>
<dbReference type="InterPro" id="IPR002068">
    <property type="entry name" value="A-crystallin/Hsp20_dom"/>
</dbReference>
<keyword evidence="6" id="KW-1185">Reference proteome</keyword>
<dbReference type="Gene3D" id="2.60.40.790">
    <property type="match status" value="1"/>
</dbReference>
<dbReference type="OrthoDB" id="9810618at2"/>
<accession>A0A1W6N3G9</accession>
<evidence type="ECO:0000256" key="2">
    <source>
        <dbReference type="PROSITE-ProRule" id="PRU00285"/>
    </source>
</evidence>
<dbReference type="Pfam" id="PF00011">
    <property type="entry name" value="HSP20"/>
    <property type="match status" value="1"/>
</dbReference>
<dbReference type="InterPro" id="IPR037913">
    <property type="entry name" value="ACD_IbpA/B"/>
</dbReference>